<evidence type="ECO:0000313" key="3">
    <source>
        <dbReference type="Proteomes" id="UP000598633"/>
    </source>
</evidence>
<keyword evidence="1" id="KW-0472">Membrane</keyword>
<protein>
    <submittedName>
        <fullName evidence="2">Uncharacterized protein</fullName>
    </submittedName>
</protein>
<feature type="transmembrane region" description="Helical" evidence="1">
    <location>
        <begin position="33"/>
        <end position="50"/>
    </location>
</feature>
<feature type="transmembrane region" description="Helical" evidence="1">
    <location>
        <begin position="56"/>
        <end position="77"/>
    </location>
</feature>
<keyword evidence="1" id="KW-1133">Transmembrane helix</keyword>
<accession>A0A8J6YBP1</accession>
<dbReference type="Proteomes" id="UP000598633">
    <property type="component" value="Unassembled WGS sequence"/>
</dbReference>
<feature type="transmembrane region" description="Helical" evidence="1">
    <location>
        <begin position="84"/>
        <end position="105"/>
    </location>
</feature>
<proteinExistence type="predicted"/>
<dbReference type="AlphaFoldDB" id="A0A8J6YBP1"/>
<evidence type="ECO:0000256" key="1">
    <source>
        <dbReference type="SAM" id="Phobius"/>
    </source>
</evidence>
<reference evidence="2 3" key="1">
    <citation type="submission" date="2020-08" db="EMBL/GenBank/DDBJ databases">
        <title>Acidobacteriota in marine sediments use diverse sulfur dissimilation pathways.</title>
        <authorList>
            <person name="Wasmund K."/>
        </authorList>
    </citation>
    <scope>NUCLEOTIDE SEQUENCE [LARGE SCALE GENOMIC DNA]</scope>
    <source>
        <strain evidence="2">MAG AM3-A</strain>
    </source>
</reference>
<organism evidence="2 3">
    <name type="scientific">Candidatus Sulfomarinibacter kjeldsenii</name>
    <dbReference type="NCBI Taxonomy" id="2885994"/>
    <lineage>
        <taxon>Bacteria</taxon>
        <taxon>Pseudomonadati</taxon>
        <taxon>Acidobacteriota</taxon>
        <taxon>Thermoanaerobaculia</taxon>
        <taxon>Thermoanaerobaculales</taxon>
        <taxon>Candidatus Sulfomarinibacteraceae</taxon>
        <taxon>Candidatus Sulfomarinibacter</taxon>
    </lineage>
</organism>
<sequence>MVVLSLGMVFGLTVDHLGIQKVPETLPVKTKRIRLLMVFGLILISTAFGLAFSGMITSNLCVATNIGLGTIAGFAAFRYRRLRFFLAISSALLFLGILEMAAQFYESNLAPASKIYSYRGEPSVGWMAEHGLVGYAFQGPARLWATATLGDEILFDSVFYSIDPLSRRKCAPSVESPEHALFFGGSFAFGEGLSNQQMIACQFQTTSEMGYQSYNYGMMGWGPSQTYAQLGVDELFSDIRQRSGIAVFSFIGDHIYRTTWNISTAAEFPEYPFFQLSESGDLVGPLKARDRRSLRFATAVYKFLRGYSPMFRILVDPSMFRIESDEEAVMVTARVLQAARHRYQNRFDGEFVVLLWPRSRLDPDLEEFFVQHLITLGVPVIRVPELPGDPLDAQLHPKDGHPSAKEITWIASLLLDEVRSIH</sequence>
<gene>
    <name evidence="2" type="ORF">IFJ97_05765</name>
</gene>
<keyword evidence="1" id="KW-0812">Transmembrane</keyword>
<evidence type="ECO:0000313" key="2">
    <source>
        <dbReference type="EMBL" id="MBD3870850.1"/>
    </source>
</evidence>
<comment type="caution">
    <text evidence="2">The sequence shown here is derived from an EMBL/GenBank/DDBJ whole genome shotgun (WGS) entry which is preliminary data.</text>
</comment>
<dbReference type="EMBL" id="JACXWA010000096">
    <property type="protein sequence ID" value="MBD3870850.1"/>
    <property type="molecule type" value="Genomic_DNA"/>
</dbReference>
<name>A0A8J6YBP1_9BACT</name>